<evidence type="ECO:0000259" key="2">
    <source>
        <dbReference type="Pfam" id="PF00534"/>
    </source>
</evidence>
<dbReference type="SUPFAM" id="SSF53756">
    <property type="entry name" value="UDP-Glycosyltransferase/glycogen phosphorylase"/>
    <property type="match status" value="1"/>
</dbReference>
<proteinExistence type="predicted"/>
<dbReference type="AlphaFoldDB" id="A0AA37P425"/>
<evidence type="ECO:0000256" key="1">
    <source>
        <dbReference type="ARBA" id="ARBA00022679"/>
    </source>
</evidence>
<organism evidence="3 4">
    <name type="scientific">Alistipes finegoldii</name>
    <dbReference type="NCBI Taxonomy" id="214856"/>
    <lineage>
        <taxon>Bacteria</taxon>
        <taxon>Pseudomonadati</taxon>
        <taxon>Bacteroidota</taxon>
        <taxon>Bacteroidia</taxon>
        <taxon>Bacteroidales</taxon>
        <taxon>Rikenellaceae</taxon>
        <taxon>Alistipes</taxon>
    </lineage>
</organism>
<protein>
    <recommendedName>
        <fullName evidence="2">Glycosyl transferase family 1 domain-containing protein</fullName>
    </recommendedName>
</protein>
<dbReference type="Pfam" id="PF00534">
    <property type="entry name" value="Glycos_transf_1"/>
    <property type="match status" value="1"/>
</dbReference>
<dbReference type="Gene3D" id="3.40.50.2000">
    <property type="entry name" value="Glycogen Phosphorylase B"/>
    <property type="match status" value="1"/>
</dbReference>
<comment type="caution">
    <text evidence="3">The sequence shown here is derived from an EMBL/GenBank/DDBJ whole genome shotgun (WGS) entry which is preliminary data.</text>
</comment>
<dbReference type="PANTHER" id="PTHR46401">
    <property type="entry name" value="GLYCOSYLTRANSFERASE WBBK-RELATED"/>
    <property type="match status" value="1"/>
</dbReference>
<dbReference type="GO" id="GO:0016757">
    <property type="term" value="F:glycosyltransferase activity"/>
    <property type="evidence" value="ECO:0007669"/>
    <property type="project" value="InterPro"/>
</dbReference>
<sequence>MVVPRSKAAYNFIKRYHKKTTTECIEHGVNIEKFAVSAEKKDFFIVISQLIERKNISSIITKFAALIKDKQYKDFKLYVIGQGPLEEQLKRQSIISDTQNNIIFTGFLPHVQMSEYTAHAKALLINTYQDNNMVSIPETLSCGTPVISNTVPTNSYIINSHQLGIAKDNWDEHDLKEIIANNSFYVKNCIAYRDNLANSHIAQTFLDIFQDKK</sequence>
<dbReference type="PANTHER" id="PTHR46401:SF2">
    <property type="entry name" value="GLYCOSYLTRANSFERASE WBBK-RELATED"/>
    <property type="match status" value="1"/>
</dbReference>
<evidence type="ECO:0000313" key="3">
    <source>
        <dbReference type="EMBL" id="GKI19193.1"/>
    </source>
</evidence>
<dbReference type="EMBL" id="BQOL01000001">
    <property type="protein sequence ID" value="GKI19193.1"/>
    <property type="molecule type" value="Genomic_DNA"/>
</dbReference>
<dbReference type="InterPro" id="IPR001296">
    <property type="entry name" value="Glyco_trans_1"/>
</dbReference>
<feature type="domain" description="Glycosyl transferase family 1" evidence="2">
    <location>
        <begin position="36"/>
        <end position="180"/>
    </location>
</feature>
<keyword evidence="1" id="KW-0808">Transferase</keyword>
<evidence type="ECO:0000313" key="4">
    <source>
        <dbReference type="Proteomes" id="UP001055105"/>
    </source>
</evidence>
<reference evidence="3" key="1">
    <citation type="submission" date="2022-01" db="EMBL/GenBank/DDBJ databases">
        <title>Novel bile acid biosynthetic pathways are enriched in the microbiome of centenarians.</title>
        <authorList>
            <person name="Sato Y."/>
            <person name="Atarashi K."/>
            <person name="Plichta R.D."/>
            <person name="Arai Y."/>
            <person name="Sasajima S."/>
            <person name="Kearney M.S."/>
            <person name="Suda W."/>
            <person name="Takeshita K."/>
            <person name="Sasaki T."/>
            <person name="Okamoto S."/>
            <person name="Skelly N.A."/>
            <person name="Okamura Y."/>
            <person name="Vlamakis H."/>
            <person name="Li Y."/>
            <person name="Tanoue T."/>
            <person name="Takei H."/>
            <person name="Nittono H."/>
            <person name="Narushima S."/>
            <person name="Irie J."/>
            <person name="Itoh H."/>
            <person name="Moriya K."/>
            <person name="Sugiura Y."/>
            <person name="Suematsu M."/>
            <person name="Moritoki N."/>
            <person name="Shibata S."/>
            <person name="Littman R.D."/>
            <person name="Fischbach A.M."/>
            <person name="Uwamino Y."/>
            <person name="Inoue T."/>
            <person name="Honda A."/>
            <person name="Hattori M."/>
            <person name="Murai T."/>
            <person name="Xavier J.R."/>
            <person name="Hirose N."/>
            <person name="Honda K."/>
        </authorList>
    </citation>
    <scope>NUCLEOTIDE SEQUENCE</scope>
    <source>
        <strain evidence="3">CE91-St16</strain>
    </source>
</reference>
<accession>A0AA37P425</accession>
<name>A0AA37P425_9BACT</name>
<dbReference type="Proteomes" id="UP001055105">
    <property type="component" value="Unassembled WGS sequence"/>
</dbReference>
<gene>
    <name evidence="3" type="ORF">CE91St16_21010</name>
</gene>